<organism evidence="1 2">
    <name type="scientific">Salinibacterium xinjiangense</name>
    <dbReference type="NCBI Taxonomy" id="386302"/>
    <lineage>
        <taxon>Bacteria</taxon>
        <taxon>Bacillati</taxon>
        <taxon>Actinomycetota</taxon>
        <taxon>Actinomycetes</taxon>
        <taxon>Micrococcales</taxon>
        <taxon>Microbacteriaceae</taxon>
        <taxon>Salinibacterium</taxon>
    </lineage>
</organism>
<protein>
    <submittedName>
        <fullName evidence="1">Uncharacterized protein</fullName>
    </submittedName>
</protein>
<keyword evidence="2" id="KW-1185">Reference proteome</keyword>
<reference evidence="1 2" key="1">
    <citation type="submission" date="2017-09" db="EMBL/GenBank/DDBJ databases">
        <authorList>
            <person name="Ehlers B."/>
            <person name="Leendertz F.H."/>
        </authorList>
    </citation>
    <scope>NUCLEOTIDE SEQUENCE [LARGE SCALE GENOMIC DNA]</scope>
    <source>
        <strain evidence="1 2">CGMCC 1.05381</strain>
    </source>
</reference>
<proteinExistence type="predicted"/>
<dbReference type="Pfam" id="PF09438">
    <property type="entry name" value="DUF2017"/>
    <property type="match status" value="1"/>
</dbReference>
<gene>
    <name evidence="1" type="ORF">SAMN06296378_2261</name>
</gene>
<dbReference type="OrthoDB" id="3268479at2"/>
<evidence type="ECO:0000313" key="2">
    <source>
        <dbReference type="Proteomes" id="UP000219440"/>
    </source>
</evidence>
<name>A0A2C8ZX81_9MICO</name>
<dbReference type="RefSeq" id="WP_097061313.1">
    <property type="nucleotide sequence ID" value="NZ_BMLC01000003.1"/>
</dbReference>
<sequence>MTPFEHSGAVITARLQGFEAELLGDLAGQLIVLLGERAPHARAETEPHGDSELVSAAALLAQLGIGGSESAPLDPALARLLPDAYRNDDAASTEHRRLTEMGLVERKIANANLVMATLTTDPVELTEPAAQSWLRTLTDLRLTLAARLHIEEDGDDGTGDEAMLGVYEWLGYLQGTLLDEIERMAGEREF</sequence>
<evidence type="ECO:0000313" key="1">
    <source>
        <dbReference type="EMBL" id="SOE70559.1"/>
    </source>
</evidence>
<dbReference type="InterPro" id="IPR018561">
    <property type="entry name" value="AosR"/>
</dbReference>
<dbReference type="EMBL" id="OCST01000004">
    <property type="protein sequence ID" value="SOE70559.1"/>
    <property type="molecule type" value="Genomic_DNA"/>
</dbReference>
<accession>A0A2C8ZX81</accession>
<dbReference type="Proteomes" id="UP000219440">
    <property type="component" value="Unassembled WGS sequence"/>
</dbReference>
<dbReference type="AlphaFoldDB" id="A0A2C8ZX81"/>